<accession>A0A562T6U9</accession>
<comment type="caution">
    <text evidence="3">The sequence shown here is derived from an EMBL/GenBank/DDBJ whole genome shotgun (WGS) entry which is preliminary data.</text>
</comment>
<dbReference type="GO" id="GO:0016209">
    <property type="term" value="F:antioxidant activity"/>
    <property type="evidence" value="ECO:0007669"/>
    <property type="project" value="InterPro"/>
</dbReference>
<organism evidence="3 4">
    <name type="scientific">Chitinophaga japonensis</name>
    <name type="common">Flexibacter japonensis</name>
    <dbReference type="NCBI Taxonomy" id="104662"/>
    <lineage>
        <taxon>Bacteria</taxon>
        <taxon>Pseudomonadati</taxon>
        <taxon>Bacteroidota</taxon>
        <taxon>Chitinophagia</taxon>
        <taxon>Chitinophagales</taxon>
        <taxon>Chitinophagaceae</taxon>
        <taxon>Chitinophaga</taxon>
    </lineage>
</organism>
<reference evidence="3 4" key="1">
    <citation type="journal article" date="2013" name="Stand. Genomic Sci.">
        <title>Genomic Encyclopedia of Type Strains, Phase I: The one thousand microbial genomes (KMG-I) project.</title>
        <authorList>
            <person name="Kyrpides N.C."/>
            <person name="Woyke T."/>
            <person name="Eisen J.A."/>
            <person name="Garrity G."/>
            <person name="Lilburn T.G."/>
            <person name="Beck B.J."/>
            <person name="Whitman W.B."/>
            <person name="Hugenholtz P."/>
            <person name="Klenk H.P."/>
        </authorList>
    </citation>
    <scope>NUCLEOTIDE SEQUENCE [LARGE SCALE GENOMIC DNA]</scope>
    <source>
        <strain evidence="3 4">DSM 13484</strain>
    </source>
</reference>
<dbReference type="SUPFAM" id="SSF52833">
    <property type="entry name" value="Thioredoxin-like"/>
    <property type="match status" value="1"/>
</dbReference>
<dbReference type="InterPro" id="IPR050553">
    <property type="entry name" value="Thioredoxin_ResA/DsbE_sf"/>
</dbReference>
<dbReference type="Gene3D" id="3.40.30.10">
    <property type="entry name" value="Glutaredoxin"/>
    <property type="match status" value="1"/>
</dbReference>
<gene>
    <name evidence="3" type="ORF">LX66_3067</name>
</gene>
<dbReference type="AlphaFoldDB" id="A0A562T6U9"/>
<dbReference type="Proteomes" id="UP000316778">
    <property type="component" value="Unassembled WGS sequence"/>
</dbReference>
<evidence type="ECO:0000313" key="4">
    <source>
        <dbReference type="Proteomes" id="UP000316778"/>
    </source>
</evidence>
<proteinExistence type="predicted"/>
<dbReference type="Pfam" id="PF00578">
    <property type="entry name" value="AhpC-TSA"/>
    <property type="match status" value="1"/>
</dbReference>
<dbReference type="EMBL" id="VLLG01000003">
    <property type="protein sequence ID" value="TWI88974.1"/>
    <property type="molecule type" value="Genomic_DNA"/>
</dbReference>
<dbReference type="CDD" id="cd02966">
    <property type="entry name" value="TlpA_like_family"/>
    <property type="match status" value="1"/>
</dbReference>
<dbReference type="PROSITE" id="PS51352">
    <property type="entry name" value="THIOREDOXIN_2"/>
    <property type="match status" value="1"/>
</dbReference>
<protein>
    <submittedName>
        <fullName evidence="3">Thiol-disulfide isomerase/thioredoxin</fullName>
    </submittedName>
</protein>
<name>A0A562T6U9_CHIJA</name>
<evidence type="ECO:0000256" key="1">
    <source>
        <dbReference type="SAM" id="SignalP"/>
    </source>
</evidence>
<dbReference type="InterPro" id="IPR036249">
    <property type="entry name" value="Thioredoxin-like_sf"/>
</dbReference>
<feature type="chain" id="PRO_5021948973" evidence="1">
    <location>
        <begin position="24"/>
        <end position="662"/>
    </location>
</feature>
<dbReference type="GO" id="GO:0016853">
    <property type="term" value="F:isomerase activity"/>
    <property type="evidence" value="ECO:0007669"/>
    <property type="project" value="UniProtKB-KW"/>
</dbReference>
<dbReference type="OrthoDB" id="634996at2"/>
<evidence type="ECO:0000259" key="2">
    <source>
        <dbReference type="PROSITE" id="PS51352"/>
    </source>
</evidence>
<dbReference type="PANTHER" id="PTHR42852">
    <property type="entry name" value="THIOL:DISULFIDE INTERCHANGE PROTEIN DSBE"/>
    <property type="match status" value="1"/>
</dbReference>
<dbReference type="InterPro" id="IPR013766">
    <property type="entry name" value="Thioredoxin_domain"/>
</dbReference>
<evidence type="ECO:0000313" key="3">
    <source>
        <dbReference type="EMBL" id="TWI88974.1"/>
    </source>
</evidence>
<feature type="domain" description="Thioredoxin" evidence="2">
    <location>
        <begin position="508"/>
        <end position="660"/>
    </location>
</feature>
<dbReference type="GO" id="GO:0016491">
    <property type="term" value="F:oxidoreductase activity"/>
    <property type="evidence" value="ECO:0007669"/>
    <property type="project" value="InterPro"/>
</dbReference>
<sequence>MNKLLRNVLVCLAALCCITDAHAQQKRWIITPERPVTGDTVHMQYYPDSVMLATGRPPGAVVYKYDTLYHWSVSDLALRPAKDGGYTADIHLDSTTGLLAFKFTAGEVADNNNDTGYIIMCASGGRQYKGAYAGYGLLRAPRYNMGIPGYYQHLNISDTAVYFWMNQEIGYQQGAARQVVLPFVEALSKMEMLAGNPPASNPRIHRAASYMLHLPAPTEKELYVTALMYSKYLGDQQTADSIHAAMRQQFPAGIINKLDAWNALSAYVLKEKDSQKVLARQEEFLQRFPQDHALDQLAGIDYDRIYRSIAAIYIARKDTTFLRRYLDVLPLPVLALAYYKMVEIPYDIWKSAPAKDVYGASAAMLERFRQLKNERPQAYWYYSPREWTAYCDKLFRNNYVTHAHILQETGRDKAGLEMAAFAQQLFSYRNATLNEVQARLLEKAGKEKELSAVLHNSVRMNQASAAIFDMLKKEYLHTYSNEAGFDAWLNSLKDAHTMELLEEELAGRMIRQPAAPFVLEDMNNHKVSLSSLSGKVVVLDFWATWCGPCKAAMPGMQMAQERFRDDSNVVFYFIDTQEKDPQYREKVKAFIAQKRYPFRVLFDNGEATYEAYRQLIHTSGIPFKIVIDPAGNVRFGQVGYMGSPSALADEISIMVSLARQAE</sequence>
<dbReference type="InterPro" id="IPR000866">
    <property type="entry name" value="AhpC/TSA"/>
</dbReference>
<keyword evidence="4" id="KW-1185">Reference proteome</keyword>
<keyword evidence="3" id="KW-0413">Isomerase</keyword>
<dbReference type="PANTHER" id="PTHR42852:SF17">
    <property type="entry name" value="THIOREDOXIN-LIKE PROTEIN HI_1115"/>
    <property type="match status" value="1"/>
</dbReference>
<keyword evidence="1" id="KW-0732">Signal</keyword>
<feature type="signal peptide" evidence="1">
    <location>
        <begin position="1"/>
        <end position="23"/>
    </location>
</feature>
<dbReference type="RefSeq" id="WP_145714959.1">
    <property type="nucleotide sequence ID" value="NZ_BAAAFY010000001.1"/>
</dbReference>